<protein>
    <submittedName>
        <fullName evidence="12">Response regulator transcription factor</fullName>
    </submittedName>
</protein>
<feature type="modified residue" description="4-aspartylphosphate" evidence="8">
    <location>
        <position position="52"/>
    </location>
</feature>
<dbReference type="SMART" id="SM00448">
    <property type="entry name" value="REC"/>
    <property type="match status" value="1"/>
</dbReference>
<dbReference type="Pfam" id="PF00072">
    <property type="entry name" value="Response_reg"/>
    <property type="match status" value="1"/>
</dbReference>
<dbReference type="Pfam" id="PF00486">
    <property type="entry name" value="Trans_reg_C"/>
    <property type="match status" value="1"/>
</dbReference>
<feature type="domain" description="OmpR/PhoB-type" evidence="11">
    <location>
        <begin position="141"/>
        <end position="240"/>
    </location>
</feature>
<evidence type="ECO:0000256" key="5">
    <source>
        <dbReference type="ARBA" id="ARBA00023015"/>
    </source>
</evidence>
<dbReference type="PROSITE" id="PS50110">
    <property type="entry name" value="RESPONSE_REGULATORY"/>
    <property type="match status" value="1"/>
</dbReference>
<dbReference type="InterPro" id="IPR001789">
    <property type="entry name" value="Sig_transdc_resp-reg_receiver"/>
</dbReference>
<dbReference type="PANTHER" id="PTHR48111:SF39">
    <property type="entry name" value="TRANSCRIPTIONAL REGULATORY PROTEIN CPXR"/>
    <property type="match status" value="1"/>
</dbReference>
<dbReference type="Gene3D" id="1.10.10.10">
    <property type="entry name" value="Winged helix-like DNA-binding domain superfamily/Winged helix DNA-binding domain"/>
    <property type="match status" value="1"/>
</dbReference>
<evidence type="ECO:0000259" key="11">
    <source>
        <dbReference type="PROSITE" id="PS51755"/>
    </source>
</evidence>
<keyword evidence="13" id="KW-1185">Reference proteome</keyword>
<keyword evidence="2" id="KW-0963">Cytoplasm</keyword>
<evidence type="ECO:0000256" key="3">
    <source>
        <dbReference type="ARBA" id="ARBA00022553"/>
    </source>
</evidence>
<gene>
    <name evidence="12" type="ORF">AACH10_21480</name>
</gene>
<comment type="subcellular location">
    <subcellularLocation>
        <location evidence="1">Cytoplasm</location>
    </subcellularLocation>
</comment>
<evidence type="ECO:0000256" key="7">
    <source>
        <dbReference type="ARBA" id="ARBA00023163"/>
    </source>
</evidence>
<dbReference type="InterPro" id="IPR011006">
    <property type="entry name" value="CheY-like_superfamily"/>
</dbReference>
<evidence type="ECO:0000256" key="8">
    <source>
        <dbReference type="PROSITE-ProRule" id="PRU00169"/>
    </source>
</evidence>
<reference evidence="12 13" key="1">
    <citation type="submission" date="2024-04" db="EMBL/GenBank/DDBJ databases">
        <title>Novel species of the genus Ideonella isolated from streams.</title>
        <authorList>
            <person name="Lu H."/>
        </authorList>
    </citation>
    <scope>NUCLEOTIDE SEQUENCE [LARGE SCALE GENOMIC DNA]</scope>
    <source>
        <strain evidence="12 13">DXS22W</strain>
    </source>
</reference>
<keyword evidence="5" id="KW-0805">Transcription regulation</keyword>
<dbReference type="Proteomes" id="UP001365405">
    <property type="component" value="Unassembled WGS sequence"/>
</dbReference>
<name>A0ABU9CQG6_9BURK</name>
<dbReference type="SUPFAM" id="SSF52172">
    <property type="entry name" value="CheY-like"/>
    <property type="match status" value="1"/>
</dbReference>
<keyword evidence="3 8" id="KW-0597">Phosphoprotein</keyword>
<dbReference type="PROSITE" id="PS51755">
    <property type="entry name" value="OMPR_PHOB"/>
    <property type="match status" value="1"/>
</dbReference>
<organism evidence="12 13">
    <name type="scientific">Pseudaquabacterium inlustre</name>
    <dbReference type="NCBI Taxonomy" id="2984192"/>
    <lineage>
        <taxon>Bacteria</taxon>
        <taxon>Pseudomonadati</taxon>
        <taxon>Pseudomonadota</taxon>
        <taxon>Betaproteobacteria</taxon>
        <taxon>Burkholderiales</taxon>
        <taxon>Sphaerotilaceae</taxon>
        <taxon>Pseudaquabacterium</taxon>
    </lineage>
</organism>
<dbReference type="Gene3D" id="6.10.250.690">
    <property type="match status" value="1"/>
</dbReference>
<evidence type="ECO:0000259" key="10">
    <source>
        <dbReference type="PROSITE" id="PS50110"/>
    </source>
</evidence>
<evidence type="ECO:0000256" key="6">
    <source>
        <dbReference type="ARBA" id="ARBA00023125"/>
    </source>
</evidence>
<keyword evidence="4" id="KW-0902">Two-component regulatory system</keyword>
<comment type="caution">
    <text evidence="12">The sequence shown here is derived from an EMBL/GenBank/DDBJ whole genome shotgun (WGS) entry which is preliminary data.</text>
</comment>
<dbReference type="InterPro" id="IPR039420">
    <property type="entry name" value="WalR-like"/>
</dbReference>
<dbReference type="EMBL" id="JBBUTH010000010">
    <property type="protein sequence ID" value="MEK8052837.1"/>
    <property type="molecule type" value="Genomic_DNA"/>
</dbReference>
<dbReference type="InterPro" id="IPR001867">
    <property type="entry name" value="OmpR/PhoB-type_DNA-bd"/>
</dbReference>
<dbReference type="SUPFAM" id="SSF46894">
    <property type="entry name" value="C-terminal effector domain of the bipartite response regulators"/>
    <property type="match status" value="1"/>
</dbReference>
<evidence type="ECO:0000256" key="9">
    <source>
        <dbReference type="PROSITE-ProRule" id="PRU01091"/>
    </source>
</evidence>
<dbReference type="InterPro" id="IPR036388">
    <property type="entry name" value="WH-like_DNA-bd_sf"/>
</dbReference>
<feature type="DNA-binding region" description="OmpR/PhoB-type" evidence="9">
    <location>
        <begin position="141"/>
        <end position="240"/>
    </location>
</feature>
<feature type="domain" description="Response regulatory" evidence="10">
    <location>
        <begin position="3"/>
        <end position="128"/>
    </location>
</feature>
<keyword evidence="6 9" id="KW-0238">DNA-binding</keyword>
<accession>A0ABU9CQG6</accession>
<dbReference type="CDD" id="cd00383">
    <property type="entry name" value="trans_reg_C"/>
    <property type="match status" value="1"/>
</dbReference>
<evidence type="ECO:0000256" key="1">
    <source>
        <dbReference type="ARBA" id="ARBA00004496"/>
    </source>
</evidence>
<sequence>MTRLLIVDDDVELTQMLGEYLSQEGFEVDAVHDGWSGARACHEGDYALVVLDSMLPRVDGEEVLRRIRQRERQRDAEHVHQRGALPVLMLTARGDDADRITGLELGADDYVAKPCSPRELTARVRSILRRTQPALPQLTPQTVVRAGALVMWPEQGRAEWGGQPLVLTPTEFKLLEVLASEIGQIVSKDQLSRRAMGREISRFDRSIDVHICAIRHKLGSLPDGTPRIRGIRGMGYQLVRNLH</sequence>
<evidence type="ECO:0000313" key="13">
    <source>
        <dbReference type="Proteomes" id="UP001365405"/>
    </source>
</evidence>
<proteinExistence type="predicted"/>
<evidence type="ECO:0000313" key="12">
    <source>
        <dbReference type="EMBL" id="MEK8052837.1"/>
    </source>
</evidence>
<dbReference type="InterPro" id="IPR016032">
    <property type="entry name" value="Sig_transdc_resp-reg_C-effctor"/>
</dbReference>
<dbReference type="Gene3D" id="3.40.50.2300">
    <property type="match status" value="1"/>
</dbReference>
<keyword evidence="7" id="KW-0804">Transcription</keyword>
<evidence type="ECO:0000256" key="4">
    <source>
        <dbReference type="ARBA" id="ARBA00023012"/>
    </source>
</evidence>
<dbReference type="SMART" id="SM00862">
    <property type="entry name" value="Trans_reg_C"/>
    <property type="match status" value="1"/>
</dbReference>
<evidence type="ECO:0000256" key="2">
    <source>
        <dbReference type="ARBA" id="ARBA00022490"/>
    </source>
</evidence>
<dbReference type="RefSeq" id="WP_341412567.1">
    <property type="nucleotide sequence ID" value="NZ_JBBUTH010000010.1"/>
</dbReference>
<dbReference type="PANTHER" id="PTHR48111">
    <property type="entry name" value="REGULATOR OF RPOS"/>
    <property type="match status" value="1"/>
</dbReference>